<feature type="compositionally biased region" description="Basic and acidic residues" evidence="1">
    <location>
        <begin position="46"/>
        <end position="56"/>
    </location>
</feature>
<dbReference type="Proteomes" id="UP001180020">
    <property type="component" value="Unassembled WGS sequence"/>
</dbReference>
<feature type="compositionally biased region" description="Polar residues" evidence="1">
    <location>
        <begin position="29"/>
        <end position="45"/>
    </location>
</feature>
<proteinExistence type="predicted"/>
<gene>
    <name evidence="2" type="ORF">QJS10_CPA06g00648</name>
</gene>
<dbReference type="EMBL" id="JAUJYO010000006">
    <property type="protein sequence ID" value="KAK1315256.1"/>
    <property type="molecule type" value="Genomic_DNA"/>
</dbReference>
<evidence type="ECO:0000313" key="2">
    <source>
        <dbReference type="EMBL" id="KAK1315256.1"/>
    </source>
</evidence>
<dbReference type="Gene3D" id="2.60.120.1450">
    <property type="match status" value="1"/>
</dbReference>
<evidence type="ECO:0000313" key="3">
    <source>
        <dbReference type="Proteomes" id="UP001180020"/>
    </source>
</evidence>
<evidence type="ECO:0000256" key="1">
    <source>
        <dbReference type="SAM" id="MobiDB-lite"/>
    </source>
</evidence>
<reference evidence="2" key="2">
    <citation type="submission" date="2023-06" db="EMBL/GenBank/DDBJ databases">
        <authorList>
            <person name="Ma L."/>
            <person name="Liu K.-W."/>
            <person name="Li Z."/>
            <person name="Hsiao Y.-Y."/>
            <person name="Qi Y."/>
            <person name="Fu T."/>
            <person name="Tang G."/>
            <person name="Zhang D."/>
            <person name="Sun W.-H."/>
            <person name="Liu D.-K."/>
            <person name="Li Y."/>
            <person name="Chen G.-Z."/>
            <person name="Liu X.-D."/>
            <person name="Liao X.-Y."/>
            <person name="Jiang Y.-T."/>
            <person name="Yu X."/>
            <person name="Hao Y."/>
            <person name="Huang J."/>
            <person name="Zhao X.-W."/>
            <person name="Ke S."/>
            <person name="Chen Y.-Y."/>
            <person name="Wu W.-L."/>
            <person name="Hsu J.-L."/>
            <person name="Lin Y.-F."/>
            <person name="Huang M.-D."/>
            <person name="Li C.-Y."/>
            <person name="Huang L."/>
            <person name="Wang Z.-W."/>
            <person name="Zhao X."/>
            <person name="Zhong W.-Y."/>
            <person name="Peng D.-H."/>
            <person name="Ahmad S."/>
            <person name="Lan S."/>
            <person name="Zhang J.-S."/>
            <person name="Tsai W.-C."/>
            <person name="Van De Peer Y."/>
            <person name="Liu Z.-J."/>
        </authorList>
    </citation>
    <scope>NUCLEOTIDE SEQUENCE</scope>
    <source>
        <strain evidence="2">CP</strain>
        <tissue evidence="2">Leaves</tissue>
    </source>
</reference>
<reference evidence="2" key="1">
    <citation type="journal article" date="2023" name="Nat. Commun.">
        <title>Diploid and tetraploid genomes of Acorus and the evolution of monocots.</title>
        <authorList>
            <person name="Ma L."/>
            <person name="Liu K.W."/>
            <person name="Li Z."/>
            <person name="Hsiao Y.Y."/>
            <person name="Qi Y."/>
            <person name="Fu T."/>
            <person name="Tang G.D."/>
            <person name="Zhang D."/>
            <person name="Sun W.H."/>
            <person name="Liu D.K."/>
            <person name="Li Y."/>
            <person name="Chen G.Z."/>
            <person name="Liu X.D."/>
            <person name="Liao X.Y."/>
            <person name="Jiang Y.T."/>
            <person name="Yu X."/>
            <person name="Hao Y."/>
            <person name="Huang J."/>
            <person name="Zhao X.W."/>
            <person name="Ke S."/>
            <person name="Chen Y.Y."/>
            <person name="Wu W.L."/>
            <person name="Hsu J.L."/>
            <person name="Lin Y.F."/>
            <person name="Huang M.D."/>
            <person name="Li C.Y."/>
            <person name="Huang L."/>
            <person name="Wang Z.W."/>
            <person name="Zhao X."/>
            <person name="Zhong W.Y."/>
            <person name="Peng D.H."/>
            <person name="Ahmad S."/>
            <person name="Lan S."/>
            <person name="Zhang J.S."/>
            <person name="Tsai W.C."/>
            <person name="Van de Peer Y."/>
            <person name="Liu Z.J."/>
        </authorList>
    </citation>
    <scope>NUCLEOTIDE SEQUENCE</scope>
    <source>
        <strain evidence="2">CP</strain>
    </source>
</reference>
<dbReference type="AlphaFoldDB" id="A0AAV9EQ82"/>
<accession>A0AAV9EQ82</accession>
<feature type="region of interest" description="Disordered" evidence="1">
    <location>
        <begin position="1"/>
        <end position="56"/>
    </location>
</feature>
<organism evidence="2 3">
    <name type="scientific">Acorus calamus</name>
    <name type="common">Sweet flag</name>
    <dbReference type="NCBI Taxonomy" id="4465"/>
    <lineage>
        <taxon>Eukaryota</taxon>
        <taxon>Viridiplantae</taxon>
        <taxon>Streptophyta</taxon>
        <taxon>Embryophyta</taxon>
        <taxon>Tracheophyta</taxon>
        <taxon>Spermatophyta</taxon>
        <taxon>Magnoliopsida</taxon>
        <taxon>Liliopsida</taxon>
        <taxon>Acoraceae</taxon>
        <taxon>Acorus</taxon>
    </lineage>
</organism>
<name>A0AAV9EQ82_ACOCL</name>
<keyword evidence="3" id="KW-1185">Reference proteome</keyword>
<protein>
    <submittedName>
        <fullName evidence="2">Uncharacterized protein</fullName>
    </submittedName>
</protein>
<sequence>MSRQASSRGGRGPSDESIHPYNLFDKHPSQSNDRGQMYEATSNEYHQLRVLDIDVS</sequence>
<comment type="caution">
    <text evidence="2">The sequence shown here is derived from an EMBL/GenBank/DDBJ whole genome shotgun (WGS) entry which is preliminary data.</text>
</comment>
<feature type="compositionally biased region" description="Basic and acidic residues" evidence="1">
    <location>
        <begin position="13"/>
        <end position="28"/>
    </location>
</feature>